<sequence>MPRNGKRTRPMPNRDTFHRLIKWHALHGETHHAQAYLDLMRSATYNIQPTHQTFKHIINRRVATKDWDFTLGVATLMQDKLNLPLIESMANSLARAWDYIQERSRARAERELLERERREAMRTQLFAAEEVAAESDDMGQRP</sequence>
<proteinExistence type="predicted"/>
<organism evidence="1 2">
    <name type="scientific">Spiromyces aspiralis</name>
    <dbReference type="NCBI Taxonomy" id="68401"/>
    <lineage>
        <taxon>Eukaryota</taxon>
        <taxon>Fungi</taxon>
        <taxon>Fungi incertae sedis</taxon>
        <taxon>Zoopagomycota</taxon>
        <taxon>Kickxellomycotina</taxon>
        <taxon>Kickxellomycetes</taxon>
        <taxon>Kickxellales</taxon>
        <taxon>Kickxellaceae</taxon>
        <taxon>Spiromyces</taxon>
    </lineage>
</organism>
<reference evidence="1" key="1">
    <citation type="submission" date="2022-06" db="EMBL/GenBank/DDBJ databases">
        <title>Phylogenomic reconstructions and comparative analyses of Kickxellomycotina fungi.</title>
        <authorList>
            <person name="Reynolds N.K."/>
            <person name="Stajich J.E."/>
            <person name="Barry K."/>
            <person name="Grigoriev I.V."/>
            <person name="Crous P."/>
            <person name="Smith M.E."/>
        </authorList>
    </citation>
    <scope>NUCLEOTIDE SEQUENCE</scope>
    <source>
        <strain evidence="1">RSA 2271</strain>
    </source>
</reference>
<gene>
    <name evidence="1" type="ORF">EV182_004970</name>
</gene>
<evidence type="ECO:0000313" key="2">
    <source>
        <dbReference type="Proteomes" id="UP001145114"/>
    </source>
</evidence>
<keyword evidence="2" id="KW-1185">Reference proteome</keyword>
<dbReference type="EMBL" id="JAMZIH010001647">
    <property type="protein sequence ID" value="KAJ1678009.1"/>
    <property type="molecule type" value="Genomic_DNA"/>
</dbReference>
<evidence type="ECO:0000313" key="1">
    <source>
        <dbReference type="EMBL" id="KAJ1678009.1"/>
    </source>
</evidence>
<name>A0ACC1HVV4_9FUNG</name>
<accession>A0ACC1HVV4</accession>
<comment type="caution">
    <text evidence="1">The sequence shown here is derived from an EMBL/GenBank/DDBJ whole genome shotgun (WGS) entry which is preliminary data.</text>
</comment>
<dbReference type="Proteomes" id="UP001145114">
    <property type="component" value="Unassembled WGS sequence"/>
</dbReference>
<protein>
    <submittedName>
        <fullName evidence="1">Uncharacterized protein</fullName>
    </submittedName>
</protein>